<sequence length="424" mass="41302">MSRILSTVLFASAVHARFGQEQGNGAIAAIGALTDLGQSGQAATLAGTSIQFLLAAANPCGKLTQADLILTELGTSDAAVAAARGLVAAEQNFNPFVVSIPSICSDPTLPVSEQLRGVVPLIDPAVGGSDLENANSNSSKITPFDATGLSVAQVMIAQGFSNFTAVAADGTSEPASSLGTAAAVDSSTDASTDTAATTAAAAVVAAASSSTAAAVVSSSAGCGGVATTFVTVTAAAATDAAAAVATDAASSTVDTSAASTVAAAAGAGTSGTCTGGGSTLVCTSPSVGFGAVSDPVKGTFEGFVASTNASLDFGLCVPTMKFEAGLDGRDTTAFTFQAIDPLVNAGQEEALNPAIIMNRIHDQLTNVCGANQAAKDAAAAAQVQVVATGTKDVTTAQLWNTLLGFDGADTNPDNAPQTGLVGHD</sequence>
<feature type="signal peptide" evidence="1">
    <location>
        <begin position="1"/>
        <end position="16"/>
    </location>
</feature>
<evidence type="ECO:0000313" key="3">
    <source>
        <dbReference type="Proteomes" id="UP001642405"/>
    </source>
</evidence>
<dbReference type="EMBL" id="CAWUHB010000020">
    <property type="protein sequence ID" value="CAK7220488.1"/>
    <property type="molecule type" value="Genomic_DNA"/>
</dbReference>
<name>A0ABP0BLI3_9PEZI</name>
<gene>
    <name evidence="2" type="ORF">SCUCBS95973_004174</name>
</gene>
<comment type="caution">
    <text evidence="2">The sequence shown here is derived from an EMBL/GenBank/DDBJ whole genome shotgun (WGS) entry which is preliminary data.</text>
</comment>
<keyword evidence="1" id="KW-0732">Signal</keyword>
<keyword evidence="3" id="KW-1185">Reference proteome</keyword>
<accession>A0ABP0BLI3</accession>
<evidence type="ECO:0000313" key="2">
    <source>
        <dbReference type="EMBL" id="CAK7220488.1"/>
    </source>
</evidence>
<dbReference type="Proteomes" id="UP001642405">
    <property type="component" value="Unassembled WGS sequence"/>
</dbReference>
<protein>
    <submittedName>
        <fullName evidence="2">Uncharacterized protein</fullName>
    </submittedName>
</protein>
<evidence type="ECO:0000256" key="1">
    <source>
        <dbReference type="SAM" id="SignalP"/>
    </source>
</evidence>
<reference evidence="2 3" key="1">
    <citation type="submission" date="2024-01" db="EMBL/GenBank/DDBJ databases">
        <authorList>
            <person name="Allen C."/>
            <person name="Tagirdzhanova G."/>
        </authorList>
    </citation>
    <scope>NUCLEOTIDE SEQUENCE [LARGE SCALE GENOMIC DNA]</scope>
</reference>
<feature type="chain" id="PRO_5046688200" evidence="1">
    <location>
        <begin position="17"/>
        <end position="424"/>
    </location>
</feature>
<organism evidence="2 3">
    <name type="scientific">Sporothrix curviconia</name>
    <dbReference type="NCBI Taxonomy" id="1260050"/>
    <lineage>
        <taxon>Eukaryota</taxon>
        <taxon>Fungi</taxon>
        <taxon>Dikarya</taxon>
        <taxon>Ascomycota</taxon>
        <taxon>Pezizomycotina</taxon>
        <taxon>Sordariomycetes</taxon>
        <taxon>Sordariomycetidae</taxon>
        <taxon>Ophiostomatales</taxon>
        <taxon>Ophiostomataceae</taxon>
        <taxon>Sporothrix</taxon>
    </lineage>
</organism>
<proteinExistence type="predicted"/>